<sequence>MSGKRPVIGVTGPDKGGLAAWLFTARAVRRAGGQPLRIRPGKRSGIEQLDGLIVGGGADVSPELYGAEPMPKLESLKDPGLLGWRRLAGILLFPLLLLVRRLLTTKTGGLDQARDALEQRLISEARDRNLPRLGICRGMQLLNVAAGGTLHQDLEGFYEEHPAIRSVLPRKRIEIAKDSRLARILAMTRVRVNALHSQAIDDLGDHMMACAHEASGVIQAIEQTGPSFALGVQWHPEYLPQRPEQRALFEALIRAAAERKAP</sequence>
<dbReference type="EMBL" id="JAAGSC010000041">
    <property type="protein sequence ID" value="NDY95926.1"/>
    <property type="molecule type" value="Genomic_DNA"/>
</dbReference>
<name>A0A845V407_9GAMM</name>
<dbReference type="PANTHER" id="PTHR43235:SF1">
    <property type="entry name" value="GLUTAMINE AMIDOTRANSFERASE PB2B2.05-RELATED"/>
    <property type="match status" value="1"/>
</dbReference>
<protein>
    <submittedName>
        <fullName evidence="1">Gamma-glutamyl-gamma-aminobutyrate hydrolase family protein</fullName>
    </submittedName>
</protein>
<organism evidence="1 2">
    <name type="scientific">Wenzhouxiangella limi</name>
    <dbReference type="NCBI Taxonomy" id="2707351"/>
    <lineage>
        <taxon>Bacteria</taxon>
        <taxon>Pseudomonadati</taxon>
        <taxon>Pseudomonadota</taxon>
        <taxon>Gammaproteobacteria</taxon>
        <taxon>Chromatiales</taxon>
        <taxon>Wenzhouxiangellaceae</taxon>
        <taxon>Wenzhouxiangella</taxon>
    </lineage>
</organism>
<dbReference type="AlphaFoldDB" id="A0A845V407"/>
<dbReference type="PANTHER" id="PTHR43235">
    <property type="entry name" value="GLUTAMINE AMIDOTRANSFERASE PB2B2.05-RELATED"/>
    <property type="match status" value="1"/>
</dbReference>
<gene>
    <name evidence="1" type="ORF">G3I74_09310</name>
</gene>
<dbReference type="GO" id="GO:0005829">
    <property type="term" value="C:cytosol"/>
    <property type="evidence" value="ECO:0007669"/>
    <property type="project" value="TreeGrafter"/>
</dbReference>
<proteinExistence type="predicted"/>
<accession>A0A845V407</accession>
<dbReference type="Pfam" id="PF07722">
    <property type="entry name" value="Peptidase_C26"/>
    <property type="match status" value="2"/>
</dbReference>
<reference evidence="1 2" key="1">
    <citation type="submission" date="2020-02" db="EMBL/GenBank/DDBJ databases">
        <authorList>
            <person name="Zhang X.-Y."/>
        </authorList>
    </citation>
    <scope>NUCLEOTIDE SEQUENCE [LARGE SCALE GENOMIC DNA]</scope>
    <source>
        <strain evidence="1 2">C33</strain>
    </source>
</reference>
<dbReference type="Gene3D" id="3.40.50.880">
    <property type="match status" value="1"/>
</dbReference>
<dbReference type="SUPFAM" id="SSF52317">
    <property type="entry name" value="Class I glutamine amidotransferase-like"/>
    <property type="match status" value="1"/>
</dbReference>
<evidence type="ECO:0000313" key="2">
    <source>
        <dbReference type="Proteomes" id="UP000484885"/>
    </source>
</evidence>
<dbReference type="RefSeq" id="WP_164211322.1">
    <property type="nucleotide sequence ID" value="NZ_JAAGSC010000041.1"/>
</dbReference>
<keyword evidence="1" id="KW-0378">Hydrolase</keyword>
<comment type="caution">
    <text evidence="1">The sequence shown here is derived from an EMBL/GenBank/DDBJ whole genome shotgun (WGS) entry which is preliminary data.</text>
</comment>
<dbReference type="InterPro" id="IPR044668">
    <property type="entry name" value="PuuD-like"/>
</dbReference>
<dbReference type="GO" id="GO:0033969">
    <property type="term" value="F:gamma-glutamyl-gamma-aminobutyrate hydrolase activity"/>
    <property type="evidence" value="ECO:0007669"/>
    <property type="project" value="TreeGrafter"/>
</dbReference>
<dbReference type="InterPro" id="IPR029062">
    <property type="entry name" value="Class_I_gatase-like"/>
</dbReference>
<evidence type="ECO:0000313" key="1">
    <source>
        <dbReference type="EMBL" id="NDY95926.1"/>
    </source>
</evidence>
<dbReference type="InterPro" id="IPR011697">
    <property type="entry name" value="Peptidase_C26"/>
</dbReference>
<dbReference type="GO" id="GO:0006598">
    <property type="term" value="P:polyamine catabolic process"/>
    <property type="evidence" value="ECO:0007669"/>
    <property type="project" value="TreeGrafter"/>
</dbReference>
<keyword evidence="2" id="KW-1185">Reference proteome</keyword>
<dbReference type="PROSITE" id="PS51273">
    <property type="entry name" value="GATASE_TYPE_1"/>
    <property type="match status" value="1"/>
</dbReference>
<dbReference type="CDD" id="cd01745">
    <property type="entry name" value="GATase1_2"/>
    <property type="match status" value="1"/>
</dbReference>
<dbReference type="Proteomes" id="UP000484885">
    <property type="component" value="Unassembled WGS sequence"/>
</dbReference>